<evidence type="ECO:0008006" key="2">
    <source>
        <dbReference type="Google" id="ProtNLM"/>
    </source>
</evidence>
<reference evidence="1" key="1">
    <citation type="submission" date="2023-06" db="EMBL/GenBank/DDBJ databases">
        <title>Gordonia sp. nov. and Pseudochrobactrum sp. nov., two species isolated from the burying beetle Nicrophorus vespilloides.</title>
        <authorList>
            <person name="Poehlein A."/>
            <person name="Guzman J."/>
            <person name="Daniel R."/>
            <person name="Vilcinskas A."/>
        </authorList>
    </citation>
    <scope>NUCLEOTIDE SEQUENCE</scope>
    <source>
        <strain evidence="1">MP11Mi</strain>
    </source>
</reference>
<dbReference type="EMBL" id="CP128986">
    <property type="protein sequence ID" value="WOC11548.1"/>
    <property type="molecule type" value="Genomic_DNA"/>
</dbReference>
<gene>
    <name evidence="1" type="ORF">MP11Mi_06210</name>
</gene>
<name>A0AA97GVB2_9ACTN</name>
<dbReference type="RefSeq" id="WP_420040854.1">
    <property type="nucleotide sequence ID" value="NZ_CP128986.1"/>
</dbReference>
<dbReference type="AlphaFoldDB" id="A0AA97GVB2"/>
<evidence type="ECO:0000313" key="1">
    <source>
        <dbReference type="EMBL" id="WOC11548.1"/>
    </source>
</evidence>
<accession>A0AA97GVB2</accession>
<sequence>MSAVSDASPAERHRLVAAGIADEVEATTDWSARSPVAEWAARDVEIQVLLDGDATREFTHPHVGTMPLAEAVDRFYTADVFMHTWDLAQAGLRRPDLDHDLAADLLAGMRPLADMLRSSGQYGPAYPVSGVVDPVVGLVAFIGRDPRFAD</sequence>
<protein>
    <recommendedName>
        <fullName evidence="2">TIGR03086 family protein</fullName>
    </recommendedName>
</protein>
<organism evidence="1">
    <name type="scientific">Gordonia sp. MP11Mi</name>
    <dbReference type="NCBI Taxonomy" id="3022769"/>
    <lineage>
        <taxon>Bacteria</taxon>
        <taxon>Bacillati</taxon>
        <taxon>Actinomycetota</taxon>
        <taxon>Actinomycetes</taxon>
        <taxon>Mycobacteriales</taxon>
        <taxon>Gordoniaceae</taxon>
        <taxon>Gordonia</taxon>
    </lineage>
</organism>
<proteinExistence type="predicted"/>